<dbReference type="EMBL" id="GBXM01101457">
    <property type="protein sequence ID" value="JAH07120.1"/>
    <property type="molecule type" value="Transcribed_RNA"/>
</dbReference>
<protein>
    <submittedName>
        <fullName evidence="1">Uncharacterized protein</fullName>
    </submittedName>
</protein>
<proteinExistence type="predicted"/>
<evidence type="ECO:0000313" key="1">
    <source>
        <dbReference type="EMBL" id="JAH07120.1"/>
    </source>
</evidence>
<reference evidence="1" key="1">
    <citation type="submission" date="2014-11" db="EMBL/GenBank/DDBJ databases">
        <authorList>
            <person name="Amaro Gonzalez C."/>
        </authorList>
    </citation>
    <scope>NUCLEOTIDE SEQUENCE</scope>
</reference>
<sequence length="24" mass="2934">MYCMWTHSHLTDSRDPLWVLTQNV</sequence>
<accession>A0A0E9PSP4</accession>
<reference evidence="1" key="2">
    <citation type="journal article" date="2015" name="Fish Shellfish Immunol.">
        <title>Early steps in the European eel (Anguilla anguilla)-Vibrio vulnificus interaction in the gills: Role of the RtxA13 toxin.</title>
        <authorList>
            <person name="Callol A."/>
            <person name="Pajuelo D."/>
            <person name="Ebbesson L."/>
            <person name="Teles M."/>
            <person name="MacKenzie S."/>
            <person name="Amaro C."/>
        </authorList>
    </citation>
    <scope>NUCLEOTIDE SEQUENCE</scope>
</reference>
<name>A0A0E9PSP4_ANGAN</name>
<organism evidence="1">
    <name type="scientific">Anguilla anguilla</name>
    <name type="common">European freshwater eel</name>
    <name type="synonym">Muraena anguilla</name>
    <dbReference type="NCBI Taxonomy" id="7936"/>
    <lineage>
        <taxon>Eukaryota</taxon>
        <taxon>Metazoa</taxon>
        <taxon>Chordata</taxon>
        <taxon>Craniata</taxon>
        <taxon>Vertebrata</taxon>
        <taxon>Euteleostomi</taxon>
        <taxon>Actinopterygii</taxon>
        <taxon>Neopterygii</taxon>
        <taxon>Teleostei</taxon>
        <taxon>Anguilliformes</taxon>
        <taxon>Anguillidae</taxon>
        <taxon>Anguilla</taxon>
    </lineage>
</organism>
<dbReference type="AlphaFoldDB" id="A0A0E9PSP4"/>